<evidence type="ECO:0000259" key="1">
    <source>
        <dbReference type="Pfam" id="PF13614"/>
    </source>
</evidence>
<dbReference type="Proteomes" id="UP000255139">
    <property type="component" value="Unassembled WGS sequence"/>
</dbReference>
<dbReference type="OrthoDB" id="9815116at2"/>
<dbReference type="Proteomes" id="UP000029922">
    <property type="component" value="Unassembled WGS sequence"/>
</dbReference>
<evidence type="ECO:0000313" key="2">
    <source>
        <dbReference type="EMBL" id="STQ86253.1"/>
    </source>
</evidence>
<dbReference type="SUPFAM" id="SSF52540">
    <property type="entry name" value="P-loop containing nucleoside triphosphate hydrolases"/>
    <property type="match status" value="1"/>
</dbReference>
<keyword evidence="5" id="KW-1185">Reference proteome</keyword>
<evidence type="ECO:0000313" key="5">
    <source>
        <dbReference type="Proteomes" id="UP000255139"/>
    </source>
</evidence>
<dbReference type="InterPro" id="IPR025669">
    <property type="entry name" value="AAA_dom"/>
</dbReference>
<gene>
    <name evidence="2" type="primary">soj</name>
    <name evidence="3" type="ORF">LS73_000385</name>
    <name evidence="2" type="ORF">NCTC12714_01057</name>
</gene>
<dbReference type="Gene3D" id="3.40.50.300">
    <property type="entry name" value="P-loop containing nucleotide triphosphate hydrolases"/>
    <property type="match status" value="1"/>
</dbReference>
<reference evidence="2 5" key="2">
    <citation type="submission" date="2018-06" db="EMBL/GenBank/DDBJ databases">
        <authorList>
            <consortium name="Pathogen Informatics"/>
            <person name="Doyle S."/>
        </authorList>
    </citation>
    <scope>NUCLEOTIDE SEQUENCE [LARGE SCALE GENOMIC DNA]</scope>
    <source>
        <strain evidence="2 5">NCTC12714</strain>
    </source>
</reference>
<dbReference type="PANTHER" id="PTHR13696">
    <property type="entry name" value="P-LOOP CONTAINING NUCLEOSIDE TRIPHOSPHATE HYDROLASE"/>
    <property type="match status" value="1"/>
</dbReference>
<dbReference type="PANTHER" id="PTHR13696:SF52">
    <property type="entry name" value="PARA FAMILY PROTEIN CT_582"/>
    <property type="match status" value="1"/>
</dbReference>
<dbReference type="RefSeq" id="WP_052089957.1">
    <property type="nucleotide sequence ID" value="NZ_FZML01000010.1"/>
</dbReference>
<evidence type="ECO:0000313" key="4">
    <source>
        <dbReference type="Proteomes" id="UP000029922"/>
    </source>
</evidence>
<sequence>MSEIICIASQKGGVGKTTTAINLSASLALLDKKVLLIDFDPQSNATVSLGINRRDITESSMLIVMSGRKNIKDIIQKTCVKNLFIAPTDQNLTGVESEFYSQKKIMLPNRIEEIRREYDFIIIDTAPTLGPLTINPLTASNSVIVTVQCEYFALDGMAQLLSTIKALQRTNNPKLQIRGFLPTMYSTQNNLSKEVLDDLTRSVRANFFQDDEGYIVIPRNIRLAESPSHKKPICQYDKKSAGNLAYMRLARAIINKKVQKPILDMESNEQINPLSH</sequence>
<accession>A0A377PXD7</accession>
<reference evidence="3 4" key="1">
    <citation type="journal article" date="2014" name="Genome Announc.">
        <title>Draft genome sequences of eight enterohepatic helicobacter species isolated from both laboratory and wild rodents.</title>
        <authorList>
            <person name="Sheh A."/>
            <person name="Shen Z."/>
            <person name="Fox J.G."/>
        </authorList>
    </citation>
    <scope>NUCLEOTIDE SEQUENCE [LARGE SCALE GENOMIC DNA]</scope>
    <source>
        <strain evidence="3 4">ST1</strain>
    </source>
</reference>
<dbReference type="CDD" id="cd02042">
    <property type="entry name" value="ParAB_family"/>
    <property type="match status" value="1"/>
</dbReference>
<dbReference type="FunFam" id="3.40.50.300:FF:000285">
    <property type="entry name" value="Sporulation initiation inhibitor Soj"/>
    <property type="match status" value="1"/>
</dbReference>
<dbReference type="InterPro" id="IPR050678">
    <property type="entry name" value="DNA_Partitioning_ATPase"/>
</dbReference>
<dbReference type="AlphaFoldDB" id="A0A377PXD7"/>
<dbReference type="EMBL" id="JRPD02000001">
    <property type="protein sequence ID" value="TLE01636.1"/>
    <property type="molecule type" value="Genomic_DNA"/>
</dbReference>
<dbReference type="EMBL" id="UGJE01000002">
    <property type="protein sequence ID" value="STQ86253.1"/>
    <property type="molecule type" value="Genomic_DNA"/>
</dbReference>
<name>A0A377PXD7_9HELI</name>
<dbReference type="InterPro" id="IPR027417">
    <property type="entry name" value="P-loop_NTPase"/>
</dbReference>
<dbReference type="Pfam" id="PF13614">
    <property type="entry name" value="AAA_31"/>
    <property type="match status" value="1"/>
</dbReference>
<organism evidence="2 5">
    <name type="scientific">Helicobacter muridarum</name>
    <dbReference type="NCBI Taxonomy" id="216"/>
    <lineage>
        <taxon>Bacteria</taxon>
        <taxon>Pseudomonadati</taxon>
        <taxon>Campylobacterota</taxon>
        <taxon>Epsilonproteobacteria</taxon>
        <taxon>Campylobacterales</taxon>
        <taxon>Helicobacteraceae</taxon>
        <taxon>Helicobacter</taxon>
    </lineage>
</organism>
<protein>
    <submittedName>
        <fullName evidence="2">ParA family protein</fullName>
    </submittedName>
</protein>
<feature type="domain" description="AAA" evidence="1">
    <location>
        <begin position="3"/>
        <end position="177"/>
    </location>
</feature>
<evidence type="ECO:0000313" key="3">
    <source>
        <dbReference type="EMBL" id="TLE01636.1"/>
    </source>
</evidence>
<proteinExistence type="predicted"/>